<keyword evidence="11 13" id="KW-0472">Membrane</keyword>
<dbReference type="Gene3D" id="1.10.630.10">
    <property type="entry name" value="Cytochrome P450"/>
    <property type="match status" value="1"/>
</dbReference>
<dbReference type="EMBL" id="ONZQ02000024">
    <property type="protein sequence ID" value="SPO07713.1"/>
    <property type="molecule type" value="Genomic_DNA"/>
</dbReference>
<accession>A0AAE8N8W5</accession>
<evidence type="ECO:0000256" key="10">
    <source>
        <dbReference type="ARBA" id="ARBA00023033"/>
    </source>
</evidence>
<gene>
    <name evidence="14" type="ORF">DNG_10408</name>
</gene>
<dbReference type="PRINTS" id="PR00463">
    <property type="entry name" value="EP450I"/>
</dbReference>
<dbReference type="SUPFAM" id="SSF48264">
    <property type="entry name" value="Cytochrome P450"/>
    <property type="match status" value="1"/>
</dbReference>
<keyword evidence="5 13" id="KW-0812">Transmembrane</keyword>
<dbReference type="GO" id="GO:1902181">
    <property type="term" value="P:verruculogen biosynthetic process"/>
    <property type="evidence" value="ECO:0007669"/>
    <property type="project" value="UniProtKB-ARBA"/>
</dbReference>
<evidence type="ECO:0000256" key="4">
    <source>
        <dbReference type="ARBA" id="ARBA00022617"/>
    </source>
</evidence>
<dbReference type="InterPro" id="IPR036396">
    <property type="entry name" value="Cyt_P450_sf"/>
</dbReference>
<proteinExistence type="inferred from homology"/>
<dbReference type="GO" id="GO:0004497">
    <property type="term" value="F:monooxygenase activity"/>
    <property type="evidence" value="ECO:0007669"/>
    <property type="project" value="UniProtKB-KW"/>
</dbReference>
<dbReference type="GO" id="GO:0016705">
    <property type="term" value="F:oxidoreductase activity, acting on paired donors, with incorporation or reduction of molecular oxygen"/>
    <property type="evidence" value="ECO:0007669"/>
    <property type="project" value="InterPro"/>
</dbReference>
<dbReference type="CDD" id="cd11061">
    <property type="entry name" value="CYP67-like"/>
    <property type="match status" value="1"/>
</dbReference>
<evidence type="ECO:0000256" key="1">
    <source>
        <dbReference type="ARBA" id="ARBA00001971"/>
    </source>
</evidence>
<keyword evidence="9 12" id="KW-0408">Iron</keyword>
<evidence type="ECO:0000256" key="3">
    <source>
        <dbReference type="ARBA" id="ARBA00010617"/>
    </source>
</evidence>
<reference evidence="14" key="1">
    <citation type="submission" date="2018-03" db="EMBL/GenBank/DDBJ databases">
        <authorList>
            <person name="Guldener U."/>
        </authorList>
    </citation>
    <scope>NUCLEOTIDE SEQUENCE</scope>
</reference>
<dbReference type="Proteomes" id="UP001187682">
    <property type="component" value="Unassembled WGS sequence"/>
</dbReference>
<organism evidence="14 15">
    <name type="scientific">Cephalotrichum gorgonifer</name>
    <dbReference type="NCBI Taxonomy" id="2041049"/>
    <lineage>
        <taxon>Eukaryota</taxon>
        <taxon>Fungi</taxon>
        <taxon>Dikarya</taxon>
        <taxon>Ascomycota</taxon>
        <taxon>Pezizomycotina</taxon>
        <taxon>Sordariomycetes</taxon>
        <taxon>Hypocreomycetidae</taxon>
        <taxon>Microascales</taxon>
        <taxon>Microascaceae</taxon>
        <taxon>Cephalotrichum</taxon>
    </lineage>
</organism>
<keyword evidence="7 13" id="KW-1133">Transmembrane helix</keyword>
<feature type="transmembrane region" description="Helical" evidence="13">
    <location>
        <begin position="41"/>
        <end position="59"/>
    </location>
</feature>
<keyword evidence="10" id="KW-0503">Monooxygenase</keyword>
<evidence type="ECO:0000313" key="15">
    <source>
        <dbReference type="Proteomes" id="UP001187682"/>
    </source>
</evidence>
<dbReference type="FunFam" id="1.10.630.10:FF:000063">
    <property type="entry name" value="Cytochrome P450 monooxygenase"/>
    <property type="match status" value="1"/>
</dbReference>
<dbReference type="PANTHER" id="PTHR24305">
    <property type="entry name" value="CYTOCHROME P450"/>
    <property type="match status" value="1"/>
</dbReference>
<evidence type="ECO:0000313" key="14">
    <source>
        <dbReference type="EMBL" id="SPO07713.1"/>
    </source>
</evidence>
<dbReference type="GO" id="GO:0020037">
    <property type="term" value="F:heme binding"/>
    <property type="evidence" value="ECO:0007669"/>
    <property type="project" value="InterPro"/>
</dbReference>
<comment type="similarity">
    <text evidence="3">Belongs to the cytochrome P450 family.</text>
</comment>
<name>A0AAE8N8W5_9PEZI</name>
<evidence type="ECO:0000256" key="2">
    <source>
        <dbReference type="ARBA" id="ARBA00004370"/>
    </source>
</evidence>
<dbReference type="InterPro" id="IPR050121">
    <property type="entry name" value="Cytochrome_P450_monoxygenase"/>
</dbReference>
<comment type="subcellular location">
    <subcellularLocation>
        <location evidence="2">Membrane</location>
    </subcellularLocation>
</comment>
<dbReference type="PANTHER" id="PTHR24305:SF187">
    <property type="entry name" value="P450, PUTATIVE (EUROFUNG)-RELATED"/>
    <property type="match status" value="1"/>
</dbReference>
<protein>
    <submittedName>
        <fullName evidence="14">Related to pisatin demethylase cytochrome P450</fullName>
    </submittedName>
</protein>
<evidence type="ECO:0000256" key="7">
    <source>
        <dbReference type="ARBA" id="ARBA00022989"/>
    </source>
</evidence>
<comment type="caution">
    <text evidence="14">The sequence shown here is derived from an EMBL/GenBank/DDBJ whole genome shotgun (WGS) entry which is preliminary data.</text>
</comment>
<evidence type="ECO:0000256" key="8">
    <source>
        <dbReference type="ARBA" id="ARBA00023002"/>
    </source>
</evidence>
<feature type="binding site" description="axial binding residue" evidence="12">
    <location>
        <position position="489"/>
    </location>
    <ligand>
        <name>heme</name>
        <dbReference type="ChEBI" id="CHEBI:30413"/>
    </ligand>
    <ligandPart>
        <name>Fe</name>
        <dbReference type="ChEBI" id="CHEBI:18248"/>
    </ligandPart>
</feature>
<evidence type="ECO:0000256" key="9">
    <source>
        <dbReference type="ARBA" id="ARBA00023004"/>
    </source>
</evidence>
<dbReference type="GO" id="GO:0005506">
    <property type="term" value="F:iron ion binding"/>
    <property type="evidence" value="ECO:0007669"/>
    <property type="project" value="InterPro"/>
</dbReference>
<dbReference type="AlphaFoldDB" id="A0AAE8N8W5"/>
<dbReference type="PRINTS" id="PR00385">
    <property type="entry name" value="P450"/>
</dbReference>
<dbReference type="GO" id="GO:0016020">
    <property type="term" value="C:membrane"/>
    <property type="evidence" value="ECO:0007669"/>
    <property type="project" value="UniProtKB-SubCell"/>
</dbReference>
<dbReference type="Pfam" id="PF00067">
    <property type="entry name" value="p450"/>
    <property type="match status" value="1"/>
</dbReference>
<sequence length="546" mass="61831">MIDFNDNKVIAQGCAAAGVLGVASHLLYFMHGEHDRYAHRWIFRTLAGIGLLAAGVFHVTEKRAVLTAGLTSALTASFVTGLFGSISVYRLFLHRLGRFPGPFWSRLSNFRHMYVIRNSDNYLYVQKLHKKHGQFIRTGPSTMSITHPDAIKTVLGNSSKCVKGAWYERSLPLVSLQTVRDKKKHDARRKVFSKAFSPSAMVEYERRIVLHCEEFVRQMKKISGKPFNASNWCKFFAFDVMGDVGLGKEFHMMTTEKNRWIPDLLETSFASVGPTMQLPWMGSIIMRIPGAGKYVGAWLEFVGSQVKERVEKHVERADVLAHLVDAYNESEKKDIDYQWLRGDTRLTIVGGSDTTASTLTYIFHHLAKNPDQWEKLRAELEPLLDGKNVLEKKDVSKAQHLDGIVQEALRLHPAIPSGFPRITPAEGITIDGTFIPGGTTIFLPPYTMQRDELNYERPEEFIPERWYSQPELIKNKEAFITWNIGMNGCIGRGLAISEMKNMLTHIVANFKSIRHAPGEDGSDLLLKTLDHFTVGVVPMYLIFEEK</sequence>
<feature type="transmembrane region" description="Helical" evidence="13">
    <location>
        <begin position="12"/>
        <end position="29"/>
    </location>
</feature>
<evidence type="ECO:0000256" key="13">
    <source>
        <dbReference type="SAM" id="Phobius"/>
    </source>
</evidence>
<evidence type="ECO:0000256" key="11">
    <source>
        <dbReference type="ARBA" id="ARBA00023136"/>
    </source>
</evidence>
<dbReference type="InterPro" id="IPR001128">
    <property type="entry name" value="Cyt_P450"/>
</dbReference>
<keyword evidence="15" id="KW-1185">Reference proteome</keyword>
<keyword evidence="6 12" id="KW-0479">Metal-binding</keyword>
<feature type="transmembrane region" description="Helical" evidence="13">
    <location>
        <begin position="65"/>
        <end position="89"/>
    </location>
</feature>
<comment type="cofactor">
    <cofactor evidence="1 12">
        <name>heme</name>
        <dbReference type="ChEBI" id="CHEBI:30413"/>
    </cofactor>
</comment>
<keyword evidence="4 12" id="KW-0349">Heme</keyword>
<keyword evidence="8" id="KW-0560">Oxidoreductase</keyword>
<evidence type="ECO:0000256" key="12">
    <source>
        <dbReference type="PIRSR" id="PIRSR602401-1"/>
    </source>
</evidence>
<evidence type="ECO:0000256" key="6">
    <source>
        <dbReference type="ARBA" id="ARBA00022723"/>
    </source>
</evidence>
<dbReference type="InterPro" id="IPR002401">
    <property type="entry name" value="Cyt_P450_E_grp-I"/>
</dbReference>
<evidence type="ECO:0000256" key="5">
    <source>
        <dbReference type="ARBA" id="ARBA00022692"/>
    </source>
</evidence>